<feature type="compositionally biased region" description="Polar residues" evidence="4">
    <location>
        <begin position="361"/>
        <end position="383"/>
    </location>
</feature>
<dbReference type="PROSITE" id="PS00518">
    <property type="entry name" value="ZF_RING_1"/>
    <property type="match status" value="1"/>
</dbReference>
<evidence type="ECO:0000256" key="2">
    <source>
        <dbReference type="ARBA" id="ARBA00022771"/>
    </source>
</evidence>
<comment type="caution">
    <text evidence="5">The sequence shown here is derived from an EMBL/GenBank/DDBJ whole genome shotgun (WGS) entry which is preliminary data.</text>
</comment>
<evidence type="ECO:0000313" key="5">
    <source>
        <dbReference type="EMBL" id="KAJ4307690.1"/>
    </source>
</evidence>
<feature type="compositionally biased region" description="Polar residues" evidence="4">
    <location>
        <begin position="256"/>
        <end position="272"/>
    </location>
</feature>
<dbReference type="GO" id="GO:0008270">
    <property type="term" value="F:zinc ion binding"/>
    <property type="evidence" value="ECO:0007669"/>
    <property type="project" value="UniProtKB-KW"/>
</dbReference>
<dbReference type="SUPFAM" id="SSF57850">
    <property type="entry name" value="RING/U-box"/>
    <property type="match status" value="1"/>
</dbReference>
<gene>
    <name evidence="5" type="ORF">N0V84_012556</name>
</gene>
<sequence length="605" mass="65493">MGNEESLSRDLSNKLRLVEVEKNDSSTEQDRERASDEVVGDRVALEESIALPLSTSTHTNLFLKLGRKAPVPCFLSYAAQETASKKEPVVDASDDAPKPSLATVADGVASQQPRTRKISSRRKKPFKAPVLAEVRRIAAEARRRDPLSNLPVGANDRRRTVCGTTQAIGAPSRRSEPVVIHEDNQGEDLISFENTVTFCPRTQPENSSLCSMASDSTLTGMSSVHDQRPRALGPRSSLPNNPSGPVSSGPLRSALSWVNSQPPRPETNSLRSRPSGHLEPGTSSRQPQSSRLDNSLRHDPTSIRPETSVRSNGTPLRPDTSSRVPELSRLLPSETPGSSLPKTNDPLGSENSSFLAPETPSIRSQTTSARPVASSTPSETSTARPEPSRSIRPQPSSSLYCQSLGLEVADERPWARRRPNDYCPTTFPLRSETTPPDLEIDRLRCLIVSNSLHSQPSPTPRTKPFVIPRPDDNIRPCGTDSETDADKENVYCHACGNDDEESVVRCACGHYYCHECLGQIIESSVGGDSSPFPPLCCGKPVPVDVNSTILDKDVLKAFMEKKLGLPLSGRANRAARTLPPAAKGTTASHSARGFYKSLAGKTPGQ</sequence>
<feature type="region of interest" description="Disordered" evidence="4">
    <location>
        <begin position="451"/>
        <end position="472"/>
    </location>
</feature>
<dbReference type="OrthoDB" id="9977870at2759"/>
<feature type="compositionally biased region" description="Low complexity" evidence="4">
    <location>
        <begin position="236"/>
        <end position="251"/>
    </location>
</feature>
<dbReference type="AlphaFoldDB" id="A0A9W8T8F8"/>
<feature type="compositionally biased region" description="Polar residues" evidence="4">
    <location>
        <begin position="281"/>
        <end position="293"/>
    </location>
</feature>
<feature type="region of interest" description="Disordered" evidence="4">
    <location>
        <begin position="203"/>
        <end position="398"/>
    </location>
</feature>
<evidence type="ECO:0008006" key="7">
    <source>
        <dbReference type="Google" id="ProtNLM"/>
    </source>
</evidence>
<keyword evidence="3" id="KW-0862">Zinc</keyword>
<organism evidence="5 6">
    <name type="scientific">Fusarium piperis</name>
    <dbReference type="NCBI Taxonomy" id="1435070"/>
    <lineage>
        <taxon>Eukaryota</taxon>
        <taxon>Fungi</taxon>
        <taxon>Dikarya</taxon>
        <taxon>Ascomycota</taxon>
        <taxon>Pezizomycotina</taxon>
        <taxon>Sordariomycetes</taxon>
        <taxon>Hypocreomycetidae</taxon>
        <taxon>Hypocreales</taxon>
        <taxon>Nectriaceae</taxon>
        <taxon>Fusarium</taxon>
        <taxon>Fusarium solani species complex</taxon>
    </lineage>
</organism>
<keyword evidence="1" id="KW-0479">Metal-binding</keyword>
<protein>
    <recommendedName>
        <fullName evidence="7">RING-type domain-containing protein</fullName>
    </recommendedName>
</protein>
<dbReference type="InterPro" id="IPR017907">
    <property type="entry name" value="Znf_RING_CS"/>
</dbReference>
<evidence type="ECO:0000256" key="1">
    <source>
        <dbReference type="ARBA" id="ARBA00022723"/>
    </source>
</evidence>
<proteinExistence type="predicted"/>
<accession>A0A9W8T8F8</accession>
<feature type="compositionally biased region" description="Polar residues" evidence="4">
    <location>
        <begin position="203"/>
        <end position="224"/>
    </location>
</feature>
<feature type="compositionally biased region" description="Polar residues" evidence="4">
    <location>
        <begin position="304"/>
        <end position="323"/>
    </location>
</feature>
<name>A0A9W8T8F8_9HYPO</name>
<reference evidence="5" key="1">
    <citation type="submission" date="2022-10" db="EMBL/GenBank/DDBJ databases">
        <title>Tapping the CABI collections for fungal endophytes: first genome assemblies for Collariella, Neodidymelliopsis, Ascochyta clinopodiicola, Didymella pomorum, Didymosphaeria variabile, Neocosmospora piperis and Neocucurbitaria cava.</title>
        <authorList>
            <person name="Hill R."/>
        </authorList>
    </citation>
    <scope>NUCLEOTIDE SEQUENCE</scope>
    <source>
        <strain evidence="5">IMI 366586</strain>
    </source>
</reference>
<evidence type="ECO:0000256" key="4">
    <source>
        <dbReference type="SAM" id="MobiDB-lite"/>
    </source>
</evidence>
<evidence type="ECO:0000313" key="6">
    <source>
        <dbReference type="Proteomes" id="UP001140502"/>
    </source>
</evidence>
<feature type="compositionally biased region" description="Low complexity" evidence="4">
    <location>
        <begin position="384"/>
        <end position="398"/>
    </location>
</feature>
<keyword evidence="6" id="KW-1185">Reference proteome</keyword>
<dbReference type="Proteomes" id="UP001140502">
    <property type="component" value="Unassembled WGS sequence"/>
</dbReference>
<evidence type="ECO:0000256" key="3">
    <source>
        <dbReference type="ARBA" id="ARBA00022833"/>
    </source>
</evidence>
<keyword evidence="2" id="KW-0863">Zinc-finger</keyword>
<feature type="region of interest" description="Disordered" evidence="4">
    <location>
        <begin position="1"/>
        <end position="39"/>
    </location>
</feature>
<dbReference type="EMBL" id="JAPEUR010000661">
    <property type="protein sequence ID" value="KAJ4307690.1"/>
    <property type="molecule type" value="Genomic_DNA"/>
</dbReference>